<gene>
    <name evidence="1" type="ORF">TNCT_93421</name>
</gene>
<dbReference type="EMBL" id="BMAO01009607">
    <property type="protein sequence ID" value="GFR31945.1"/>
    <property type="molecule type" value="Genomic_DNA"/>
</dbReference>
<accession>A0A8X6M3K1</accession>
<comment type="caution">
    <text evidence="1">The sequence shown here is derived from an EMBL/GenBank/DDBJ whole genome shotgun (WGS) entry which is preliminary data.</text>
</comment>
<name>A0A8X6M3K1_TRICU</name>
<sequence>MHDTLRTRSSRTLELEEHVLREFEEQPEPSTRTASEAANVSHMTVWRVLGAKDFRPYHAQRVHDLKATDQQPRVDFSQWFLQRLAG</sequence>
<dbReference type="Proteomes" id="UP000887116">
    <property type="component" value="Unassembled WGS sequence"/>
</dbReference>
<reference evidence="1" key="1">
    <citation type="submission" date="2020-07" db="EMBL/GenBank/DDBJ databases">
        <title>Multicomponent nature underlies the extraordinary mechanical properties of spider dragline silk.</title>
        <authorList>
            <person name="Kono N."/>
            <person name="Nakamura H."/>
            <person name="Mori M."/>
            <person name="Yoshida Y."/>
            <person name="Ohtoshi R."/>
            <person name="Malay A.D."/>
            <person name="Moran D.A.P."/>
            <person name="Tomita M."/>
            <person name="Numata K."/>
            <person name="Arakawa K."/>
        </authorList>
    </citation>
    <scope>NUCLEOTIDE SEQUENCE</scope>
</reference>
<evidence type="ECO:0000313" key="2">
    <source>
        <dbReference type="Proteomes" id="UP000887116"/>
    </source>
</evidence>
<keyword evidence="2" id="KW-1185">Reference proteome</keyword>
<dbReference type="PANTHER" id="PTHR47326">
    <property type="entry name" value="TRANSPOSABLE ELEMENT TC3 TRANSPOSASE-LIKE PROTEIN"/>
    <property type="match status" value="1"/>
</dbReference>
<evidence type="ECO:0000313" key="1">
    <source>
        <dbReference type="EMBL" id="GFR31945.1"/>
    </source>
</evidence>
<dbReference type="AlphaFoldDB" id="A0A8X6M3K1"/>
<dbReference type="PANTHER" id="PTHR47326:SF1">
    <property type="entry name" value="HTH PSQ-TYPE DOMAIN-CONTAINING PROTEIN"/>
    <property type="match status" value="1"/>
</dbReference>
<organism evidence="1 2">
    <name type="scientific">Trichonephila clavata</name>
    <name type="common">Joro spider</name>
    <name type="synonym">Nephila clavata</name>
    <dbReference type="NCBI Taxonomy" id="2740835"/>
    <lineage>
        <taxon>Eukaryota</taxon>
        <taxon>Metazoa</taxon>
        <taxon>Ecdysozoa</taxon>
        <taxon>Arthropoda</taxon>
        <taxon>Chelicerata</taxon>
        <taxon>Arachnida</taxon>
        <taxon>Araneae</taxon>
        <taxon>Araneomorphae</taxon>
        <taxon>Entelegynae</taxon>
        <taxon>Araneoidea</taxon>
        <taxon>Nephilidae</taxon>
        <taxon>Trichonephila</taxon>
    </lineage>
</organism>
<protein>
    <submittedName>
        <fullName evidence="1">Uncharacterized protein</fullName>
    </submittedName>
</protein>
<dbReference type="OrthoDB" id="9971063at2759"/>
<proteinExistence type="predicted"/>